<dbReference type="EMBL" id="UOGE01000023">
    <property type="protein sequence ID" value="VAX17522.1"/>
    <property type="molecule type" value="Genomic_DNA"/>
</dbReference>
<keyword evidence="1" id="KW-0472">Membrane</keyword>
<feature type="transmembrane region" description="Helical" evidence="1">
    <location>
        <begin position="45"/>
        <end position="67"/>
    </location>
</feature>
<evidence type="ECO:0000256" key="1">
    <source>
        <dbReference type="SAM" id="Phobius"/>
    </source>
</evidence>
<protein>
    <submittedName>
        <fullName evidence="2">Uncharacterized protein</fullName>
    </submittedName>
</protein>
<evidence type="ECO:0000313" key="2">
    <source>
        <dbReference type="EMBL" id="VAX17522.1"/>
    </source>
</evidence>
<dbReference type="AlphaFoldDB" id="A0A3B1BNE4"/>
<name>A0A3B1BNE4_9ZZZZ</name>
<sequence length="234" mass="25690">MEEIRRSGKGGGLLPLHDDDIPDAFGAKKQQPAESKPQQRRGVSYLLLFVTIVVAAPVAALLVLAVIDLYEPLSVKLGLKNEPAMVAPVASAINSDEDERLAMWVELTKKNNKALVNSINKQTKAILKLAKKKPARIKVPPAKVEVIVVKVPTRESFSLEYEKKKLLDLAGVDLDDPVVESSFDTVVSKQVLKEIIRSLDSIIKASRNNSAISSFQKSNALKAKKYAKKRLSKI</sequence>
<keyword evidence="1" id="KW-0812">Transmembrane</keyword>
<keyword evidence="1" id="KW-1133">Transmembrane helix</keyword>
<accession>A0A3B1BNE4</accession>
<organism evidence="2">
    <name type="scientific">hydrothermal vent metagenome</name>
    <dbReference type="NCBI Taxonomy" id="652676"/>
    <lineage>
        <taxon>unclassified sequences</taxon>
        <taxon>metagenomes</taxon>
        <taxon>ecological metagenomes</taxon>
    </lineage>
</organism>
<proteinExistence type="predicted"/>
<reference evidence="2" key="1">
    <citation type="submission" date="2018-06" db="EMBL/GenBank/DDBJ databases">
        <authorList>
            <person name="Zhirakovskaya E."/>
        </authorList>
    </citation>
    <scope>NUCLEOTIDE SEQUENCE</scope>
</reference>
<gene>
    <name evidence="2" type="ORF">MNBD_NITROSPINAE02-391</name>
</gene>